<dbReference type="InterPro" id="IPR036875">
    <property type="entry name" value="Znf_CCHC_sf"/>
</dbReference>
<keyword evidence="2" id="KW-0863">Zinc-finger</keyword>
<keyword evidence="6" id="KW-1185">Reference proteome</keyword>
<feature type="compositionally biased region" description="Polar residues" evidence="3">
    <location>
        <begin position="851"/>
        <end position="862"/>
    </location>
</feature>
<feature type="compositionally biased region" description="Acidic residues" evidence="3">
    <location>
        <begin position="821"/>
        <end position="848"/>
    </location>
</feature>
<reference evidence="5 6" key="1">
    <citation type="submission" date="2024-05" db="EMBL/GenBank/DDBJ databases">
        <title>A draft genome resource for the thread blight pathogen Marasmius tenuissimus strain MS-2.</title>
        <authorList>
            <person name="Yulfo-Soto G.E."/>
            <person name="Baruah I.K."/>
            <person name="Amoako-Attah I."/>
            <person name="Bukari Y."/>
            <person name="Meinhardt L.W."/>
            <person name="Bailey B.A."/>
            <person name="Cohen S.P."/>
        </authorList>
    </citation>
    <scope>NUCLEOTIDE SEQUENCE [LARGE SCALE GENOMIC DNA]</scope>
    <source>
        <strain evidence="5 6">MS-2</strain>
    </source>
</reference>
<feature type="region of interest" description="Disordered" evidence="3">
    <location>
        <begin position="86"/>
        <end position="450"/>
    </location>
</feature>
<feature type="compositionally biased region" description="Low complexity" evidence="3">
    <location>
        <begin position="109"/>
        <end position="125"/>
    </location>
</feature>
<accession>A0ABR3AG90</accession>
<feature type="compositionally biased region" description="Polar residues" evidence="3">
    <location>
        <begin position="656"/>
        <end position="683"/>
    </location>
</feature>
<feature type="compositionally biased region" description="Low complexity" evidence="3">
    <location>
        <begin position="342"/>
        <end position="406"/>
    </location>
</feature>
<feature type="compositionally biased region" description="Gly residues" evidence="3">
    <location>
        <begin position="634"/>
        <end position="645"/>
    </location>
</feature>
<protein>
    <recommendedName>
        <fullName evidence="4">CCHC-type domain-containing protein</fullName>
    </recommendedName>
</protein>
<name>A0ABR3AG90_9AGAR</name>
<evidence type="ECO:0000313" key="5">
    <source>
        <dbReference type="EMBL" id="KAL0072593.1"/>
    </source>
</evidence>
<feature type="compositionally biased region" description="Basic residues" evidence="3">
    <location>
        <begin position="308"/>
        <end position="329"/>
    </location>
</feature>
<evidence type="ECO:0000256" key="1">
    <source>
        <dbReference type="ARBA" id="ARBA00022664"/>
    </source>
</evidence>
<dbReference type="InterPro" id="IPR001878">
    <property type="entry name" value="Znf_CCHC"/>
</dbReference>
<feature type="compositionally biased region" description="Basic and acidic residues" evidence="3">
    <location>
        <begin position="262"/>
        <end position="271"/>
    </location>
</feature>
<organism evidence="5 6">
    <name type="scientific">Marasmius tenuissimus</name>
    <dbReference type="NCBI Taxonomy" id="585030"/>
    <lineage>
        <taxon>Eukaryota</taxon>
        <taxon>Fungi</taxon>
        <taxon>Dikarya</taxon>
        <taxon>Basidiomycota</taxon>
        <taxon>Agaricomycotina</taxon>
        <taxon>Agaricomycetes</taxon>
        <taxon>Agaricomycetidae</taxon>
        <taxon>Agaricales</taxon>
        <taxon>Marasmiineae</taxon>
        <taxon>Marasmiaceae</taxon>
        <taxon>Marasmius</taxon>
    </lineage>
</organism>
<feature type="compositionally biased region" description="Basic and acidic residues" evidence="3">
    <location>
        <begin position="159"/>
        <end position="169"/>
    </location>
</feature>
<evidence type="ECO:0000256" key="2">
    <source>
        <dbReference type="PROSITE-ProRule" id="PRU00047"/>
    </source>
</evidence>
<feature type="region of interest" description="Disordered" evidence="3">
    <location>
        <begin position="609"/>
        <end position="721"/>
    </location>
</feature>
<dbReference type="SMART" id="SM00343">
    <property type="entry name" value="ZnF_C2HC"/>
    <property type="match status" value="1"/>
</dbReference>
<feature type="compositionally biased region" description="Basic and acidic residues" evidence="3">
    <location>
        <begin position="129"/>
        <end position="139"/>
    </location>
</feature>
<comment type="caution">
    <text evidence="5">The sequence shown here is derived from an EMBL/GenBank/DDBJ whole genome shotgun (WGS) entry which is preliminary data.</text>
</comment>
<feature type="compositionally biased region" description="Low complexity" evidence="3">
    <location>
        <begin position="646"/>
        <end position="655"/>
    </location>
</feature>
<keyword evidence="2" id="KW-0479">Metal-binding</keyword>
<feature type="compositionally biased region" description="Acidic residues" evidence="3">
    <location>
        <begin position="140"/>
        <end position="151"/>
    </location>
</feature>
<dbReference type="Proteomes" id="UP001437256">
    <property type="component" value="Unassembled WGS sequence"/>
</dbReference>
<proteinExistence type="predicted"/>
<keyword evidence="1" id="KW-0507">mRNA processing</keyword>
<feature type="domain" description="CCHC-type" evidence="4">
    <location>
        <begin position="729"/>
        <end position="744"/>
    </location>
</feature>
<feature type="region of interest" description="Disordered" evidence="3">
    <location>
        <begin position="799"/>
        <end position="869"/>
    </location>
</feature>
<dbReference type="EMBL" id="JBBXMP010000001">
    <property type="protein sequence ID" value="KAL0072593.1"/>
    <property type="molecule type" value="Genomic_DNA"/>
</dbReference>
<dbReference type="Gene3D" id="4.10.60.10">
    <property type="entry name" value="Zinc finger, CCHC-type"/>
    <property type="match status" value="1"/>
</dbReference>
<sequence length="1513" mass="170928">MVNHVPSGEESSDSSGSILKDRTGRTRNKDVVDQDGWVTPRKTRSLEDLRPVKGHSNLRFQVPRDFLSAEQTRAVRLAEAKLTPSQRNAIKLRNEMVTNGQHDDESDSSETQSESSDLGSDSASGRIPAELKRKGKAVEGDEPDNLSDVEVDMAAQRAAYEKFYNEHHGVGSSKKNTRMNNPAGNDHPEDRDPEDQGPSKRAPKVKAVAKKAKAPRREPSSESSSDADDESDKVPKTGKKRALSVLKSKKKGTYHQPMTPFFDKRLKDVVRGKSAPSSSRRRKEYSIEPAGQLPDSNNLGRLFNKRSDHNKRGRSKSKEAKKKRNRRKPKEASSPSSGGGSSDSSSSPSDNSSSSESSSSDTESTTTPSDSTFSTPSEMSSSPDDSLSTTSSSDHSSLSDSSSSSESGREKRRCKRRSEWKDKDSSKRKRKDQKKRKRADRLIKPIPPTKYNGAANQELFETFVMEGTQFVKEGRVPKDEQAILLSHYLTEKGRKFFLYKVARNHQKWSLTRFFRGLFNYCFPLNFRSLQRDKLRRCYQNERPVTEYVHELENLYNLVGASSKREKVIKLWDGFNSSIQRELHRKKLNKEVHKWKRVVRTAEEIELAELDSAPKGSNKPKGDSGGKNGKPPGPNNGGGGNGGGGNSKFKPSGSGNHQNQKPFQKKPWNNNQGRNSKGNSNHKPNNGGGLYSGGNNKPSGSGSQSNGSKPHVNRRPLTDAEKQEYIDGKKCFICGDIKHMARNCPHNNTVKSSNKKGPPGVQMNSLRFDTSLAQTTQGLSINSVAFAELHSDDSVPALEVVQSEPDSESDSGDLMPALQDVSDTESEPSTTSEDETDLDLDSDSDDEVWFDAQSSCSDGSPENYSDDDDDGVVLNYESDLESVCSYSEYIEEYDRFQSRVRPAVENLRPQPTNEEILRQVVSDNVTEWYADEAKAYFGYPESHWSEFFIEERVDPTFCPWVVGNLYAEAAEFILEHHAPYPGDEFCWGSNTSYRINVFQIDNNTFEICDLESEQGSILLPAELLYNSKFQLAPWYAKRRAEEQGLLYRNYPEFHGQHNSAIGDPYLRGIKLLLSHGAARYPDSENTDDSCDPFWRFSVKVLWGKERTYRVPDGAGGFLDSRGREKHYLVHDDVEDFSRVLPSECLDDPSFDLIGWWRDTILDFREEQLYKAECSEIFVQRYRRLEARLEKRRRWRSRCMGDIYARAVEQRLHESQPYPGDETVDEQSTRFSAWTCWNTDDGSWEGIDVYDRQCDATLSFFAQCLQDPMFSPAERWSEFLAAQDGVPAFEDMDYPRIGDVLARTAKEKLTTWVPNNSSVQVPQDNWYDVYRHPENPQLCVIEDSCRGFKVNIPRELLGNMCFNLPDWYLKRLERAEGELETRLRGPVEFEFLPRFFGEPRTEFNLELDQLVARSDSHLHLLCGNLQWETQDDHVHVMSIAGVHIEPKTFPGLRRTSSLVKDIGRIVPQPLVIVVNIKGKPARASAEGEEDLPRKAITATYGGSKLAIKGFMRYDG</sequence>
<feature type="compositionally biased region" description="Basic residues" evidence="3">
    <location>
        <begin position="426"/>
        <end position="439"/>
    </location>
</feature>
<feature type="compositionally biased region" description="Basic residues" evidence="3">
    <location>
        <begin position="201"/>
        <end position="214"/>
    </location>
</feature>
<evidence type="ECO:0000259" key="4">
    <source>
        <dbReference type="PROSITE" id="PS50158"/>
    </source>
</evidence>
<feature type="compositionally biased region" description="Basic and acidic residues" evidence="3">
    <location>
        <begin position="19"/>
        <end position="32"/>
    </location>
</feature>
<evidence type="ECO:0000256" key="3">
    <source>
        <dbReference type="SAM" id="MobiDB-lite"/>
    </source>
</evidence>
<feature type="compositionally biased region" description="Low complexity" evidence="3">
    <location>
        <begin position="692"/>
        <end position="709"/>
    </location>
</feature>
<gene>
    <name evidence="5" type="ORF">AAF712_000356</name>
</gene>
<feature type="compositionally biased region" description="Basic residues" evidence="3">
    <location>
        <begin position="236"/>
        <end position="253"/>
    </location>
</feature>
<feature type="region of interest" description="Disordered" evidence="3">
    <location>
        <begin position="1"/>
        <end position="65"/>
    </location>
</feature>
<dbReference type="SUPFAM" id="SSF57756">
    <property type="entry name" value="Retrovirus zinc finger-like domains"/>
    <property type="match status" value="1"/>
</dbReference>
<dbReference type="PROSITE" id="PS50158">
    <property type="entry name" value="ZF_CCHC"/>
    <property type="match status" value="1"/>
</dbReference>
<keyword evidence="2" id="KW-0862">Zinc</keyword>
<feature type="region of interest" description="Disordered" evidence="3">
    <location>
        <begin position="741"/>
        <end position="763"/>
    </location>
</feature>
<evidence type="ECO:0000313" key="6">
    <source>
        <dbReference type="Proteomes" id="UP001437256"/>
    </source>
</evidence>